<proteinExistence type="predicted"/>
<feature type="domain" description="AMP-dependent synthetase/ligase" evidence="4">
    <location>
        <begin position="92"/>
        <end position="528"/>
    </location>
</feature>
<dbReference type="GO" id="GO:0005783">
    <property type="term" value="C:endoplasmic reticulum"/>
    <property type="evidence" value="ECO:0007669"/>
    <property type="project" value="TreeGrafter"/>
</dbReference>
<dbReference type="GO" id="GO:0004467">
    <property type="term" value="F:long-chain fatty acid-CoA ligase activity"/>
    <property type="evidence" value="ECO:0007669"/>
    <property type="project" value="TreeGrafter"/>
</dbReference>
<keyword evidence="2" id="KW-0276">Fatty acid metabolism</keyword>
<dbReference type="EMBL" id="HBIN01008450">
    <property type="protein sequence ID" value="CAE0435996.1"/>
    <property type="molecule type" value="Transcribed_RNA"/>
</dbReference>
<dbReference type="SUPFAM" id="SSF56801">
    <property type="entry name" value="Acetyl-CoA synthetase-like"/>
    <property type="match status" value="1"/>
</dbReference>
<dbReference type="PANTHER" id="PTHR43272:SF32">
    <property type="entry name" value="AMP-DEPENDENT SYNTHETASE_LIGASE DOMAIN-CONTAINING PROTEIN"/>
    <property type="match status" value="1"/>
</dbReference>
<keyword evidence="3" id="KW-0443">Lipid metabolism</keyword>
<gene>
    <name evidence="5" type="ORF">ASTO00021_LOCUS6268</name>
</gene>
<dbReference type="Gene3D" id="3.40.50.12780">
    <property type="entry name" value="N-terminal domain of ligase-like"/>
    <property type="match status" value="1"/>
</dbReference>
<evidence type="ECO:0000313" key="5">
    <source>
        <dbReference type="EMBL" id="CAE0435996.1"/>
    </source>
</evidence>
<protein>
    <recommendedName>
        <fullName evidence="4">AMP-dependent synthetase/ligase domain-containing protein</fullName>
    </recommendedName>
</protein>
<evidence type="ECO:0000256" key="3">
    <source>
        <dbReference type="ARBA" id="ARBA00023098"/>
    </source>
</evidence>
<dbReference type="InterPro" id="IPR000873">
    <property type="entry name" value="AMP-dep_synth/lig_dom"/>
</dbReference>
<evidence type="ECO:0000256" key="1">
    <source>
        <dbReference type="ARBA" id="ARBA00022598"/>
    </source>
</evidence>
<dbReference type="PROSITE" id="PS00455">
    <property type="entry name" value="AMP_BINDING"/>
    <property type="match status" value="1"/>
</dbReference>
<accession>A0A7S3PGS4</accession>
<evidence type="ECO:0000259" key="4">
    <source>
        <dbReference type="Pfam" id="PF00501"/>
    </source>
</evidence>
<keyword evidence="1" id="KW-0436">Ligase</keyword>
<dbReference type="InterPro" id="IPR042099">
    <property type="entry name" value="ANL_N_sf"/>
</dbReference>
<name>A0A7S3PGS4_9STRA</name>
<organism evidence="5">
    <name type="scientific">Aplanochytrium stocchinoi</name>
    <dbReference type="NCBI Taxonomy" id="215587"/>
    <lineage>
        <taxon>Eukaryota</taxon>
        <taxon>Sar</taxon>
        <taxon>Stramenopiles</taxon>
        <taxon>Bigyra</taxon>
        <taxon>Labyrinthulomycetes</taxon>
        <taxon>Thraustochytrida</taxon>
        <taxon>Thraustochytriidae</taxon>
        <taxon>Aplanochytrium</taxon>
    </lineage>
</organism>
<sequence length="737" mass="80891">MGLPPKTAPPQKPTDYCKFPPGQQYWSMAPDAEATLLSAETGWASTSKVPHETIPELFLKASKKASNNPALRTENMLNVPENGEIPAPLPLNQWKTTSWRKYYQNCRDVAKAMIAHGFQPHDSANVLGFNSPEWLTAMFGAMFAGGKVAGIYGTDNEHQIQFKSHHSNGSIAFVEDSVHLGRFKGIIDDVPYLKVIVTWGCKPGEDFTRSDGTTCKTISFDDFLEAGRKLNSDALEERLSGIRPGHCCALIYTSGTTGKPKAVMVSHDALIYEGVSAVKGTIKVLGKGGEERVLSYLPLSHIAGILADTVFPMTVTAYMPGYASSNFARPYDLKKGSLVARLQTVKPTLFFGVPRVWEKIMEKMVAAGASVPDGWKKRLIGRAKVASLKHQQGQQLGGDGVKPGWLWLYKKLLNKVKVRLGLDKCKMFFAGAAPMTEECLNYFGSLGINVNELYGMSECVGSATLQVDLTHEWGTIGYALPGVEVRIFKIDPETGNKTECPPAKDIHSATEEEQGEICFRGRNNMIGYMANEKFGEEHMEQIEKKNIDAIDEEGYIHSGDKGAMDARGMVKITGRYKELIIGAGGENIAPVPIEDELKRLCPFAGNIMMIGNKRKFNVILVTLKTVGATGELPGTDELDGPARLLSNSSATIEEAMKDDVFINAIKDAINEVNNNKHVCPSNAAKVQKFTILPRDFSVETGEFTATLKLKRTVVDDMWKSTIDNLYSSSETYVPYSE</sequence>
<reference evidence="5" key="1">
    <citation type="submission" date="2021-01" db="EMBL/GenBank/DDBJ databases">
        <authorList>
            <person name="Corre E."/>
            <person name="Pelletier E."/>
            <person name="Niang G."/>
            <person name="Scheremetjew M."/>
            <person name="Finn R."/>
            <person name="Kale V."/>
            <person name="Holt S."/>
            <person name="Cochrane G."/>
            <person name="Meng A."/>
            <person name="Brown T."/>
            <person name="Cohen L."/>
        </authorList>
    </citation>
    <scope>NUCLEOTIDE SEQUENCE</scope>
    <source>
        <strain evidence="5">GSBS06</strain>
    </source>
</reference>
<dbReference type="Pfam" id="PF23562">
    <property type="entry name" value="AMP-binding_C_3"/>
    <property type="match status" value="1"/>
</dbReference>
<dbReference type="Pfam" id="PF00501">
    <property type="entry name" value="AMP-binding"/>
    <property type="match status" value="1"/>
</dbReference>
<dbReference type="AlphaFoldDB" id="A0A7S3PGS4"/>
<dbReference type="PANTHER" id="PTHR43272">
    <property type="entry name" value="LONG-CHAIN-FATTY-ACID--COA LIGASE"/>
    <property type="match status" value="1"/>
</dbReference>
<dbReference type="GO" id="GO:0016020">
    <property type="term" value="C:membrane"/>
    <property type="evidence" value="ECO:0007669"/>
    <property type="project" value="TreeGrafter"/>
</dbReference>
<evidence type="ECO:0000256" key="2">
    <source>
        <dbReference type="ARBA" id="ARBA00022832"/>
    </source>
</evidence>
<dbReference type="InterPro" id="IPR020845">
    <property type="entry name" value="AMP-binding_CS"/>
</dbReference>